<sequence length="130" mass="15022">MITLKQTRQALSGWGKVAFEQRIGDGFSSKSPTERLRESMLLGYCISGTEHQINHTSDGVFMPEWAQLVELAIQRLWHPEERVVLVKRYCHNAFNDRKEKMKGLNLEHKGLLLRAEVGVMRELEALNYQP</sequence>
<dbReference type="OrthoDB" id="6304891at2"/>
<evidence type="ECO:0000313" key="2">
    <source>
        <dbReference type="Proteomes" id="UP000305675"/>
    </source>
</evidence>
<accession>A0A4U1BQA0</accession>
<dbReference type="AlphaFoldDB" id="A0A4U1BQA0"/>
<protein>
    <recommendedName>
        <fullName evidence="3">Phage antitermination protein Q</fullName>
    </recommendedName>
</protein>
<dbReference type="Proteomes" id="UP000305675">
    <property type="component" value="Unassembled WGS sequence"/>
</dbReference>
<proteinExistence type="predicted"/>
<organism evidence="1 2">
    <name type="scientific">Ferrimonas aestuarii</name>
    <dbReference type="NCBI Taxonomy" id="2569539"/>
    <lineage>
        <taxon>Bacteria</taxon>
        <taxon>Pseudomonadati</taxon>
        <taxon>Pseudomonadota</taxon>
        <taxon>Gammaproteobacteria</taxon>
        <taxon>Alteromonadales</taxon>
        <taxon>Ferrimonadaceae</taxon>
        <taxon>Ferrimonas</taxon>
    </lineage>
</organism>
<dbReference type="RefSeq" id="WP_136864160.1">
    <property type="nucleotide sequence ID" value="NZ_SWCJ01000012.1"/>
</dbReference>
<evidence type="ECO:0008006" key="3">
    <source>
        <dbReference type="Google" id="ProtNLM"/>
    </source>
</evidence>
<reference evidence="1 2" key="1">
    <citation type="submission" date="2019-04" db="EMBL/GenBank/DDBJ databases">
        <authorList>
            <person name="Hwang J.C."/>
        </authorList>
    </citation>
    <scope>NUCLEOTIDE SEQUENCE [LARGE SCALE GENOMIC DNA]</scope>
    <source>
        <strain evidence="1 2">IMCC35002</strain>
    </source>
</reference>
<gene>
    <name evidence="1" type="ORF">FCL42_14570</name>
</gene>
<evidence type="ECO:0000313" key="1">
    <source>
        <dbReference type="EMBL" id="TKB53293.1"/>
    </source>
</evidence>
<name>A0A4U1BQA0_9GAMM</name>
<comment type="caution">
    <text evidence="1">The sequence shown here is derived from an EMBL/GenBank/DDBJ whole genome shotgun (WGS) entry which is preliminary data.</text>
</comment>
<dbReference type="EMBL" id="SWCJ01000012">
    <property type="protein sequence ID" value="TKB53293.1"/>
    <property type="molecule type" value="Genomic_DNA"/>
</dbReference>
<keyword evidence="2" id="KW-1185">Reference proteome</keyword>